<dbReference type="Proteomes" id="UP001156215">
    <property type="component" value="Chromosome"/>
</dbReference>
<name>A0A9E9LXC8_9BURK</name>
<keyword evidence="2" id="KW-1185">Reference proteome</keyword>
<gene>
    <name evidence="1" type="ORF">NB640_12320</name>
</gene>
<dbReference type="EMBL" id="CP098242">
    <property type="protein sequence ID" value="WAW09986.1"/>
    <property type="molecule type" value="Genomic_DNA"/>
</dbReference>
<sequence>MITKNEVKDCLGNVLKVGDRIAYAKKASRYGGSFQLLGNVIELLPRTVRCTRMEDGREFIARFPGNKVVRIEEAKDV</sequence>
<proteinExistence type="predicted"/>
<dbReference type="Pfam" id="PF23835">
    <property type="entry name" value="DUF7205"/>
    <property type="match status" value="1"/>
</dbReference>
<accession>A0A9E9LXC8</accession>
<protein>
    <submittedName>
        <fullName evidence="1">Uncharacterized protein</fullName>
    </submittedName>
</protein>
<evidence type="ECO:0000313" key="2">
    <source>
        <dbReference type="Proteomes" id="UP001156215"/>
    </source>
</evidence>
<dbReference type="KEGG" id="ovb:NB640_12320"/>
<reference evidence="1" key="1">
    <citation type="journal article" date="2022" name="Front. Microbiol.">
        <title>New perspectives on an old grouping: The genomic and phenotypic variability of Oxalobacter formigenes and the implications for calcium oxalate stone prevention.</title>
        <authorList>
            <person name="Chmiel J.A."/>
            <person name="Carr C."/>
            <person name="Stuivenberg G.A."/>
            <person name="Venema R."/>
            <person name="Chanyi R.M."/>
            <person name="Al K.F."/>
            <person name="Giguere D."/>
            <person name="Say H."/>
            <person name="Akouris P.P."/>
            <person name="Dominguez Romero S.A."/>
            <person name="Kwong A."/>
            <person name="Tai V."/>
            <person name="Koval S.F."/>
            <person name="Razvi H."/>
            <person name="Bjazevic J."/>
            <person name="Burton J.P."/>
        </authorList>
    </citation>
    <scope>NUCLEOTIDE SEQUENCE</scope>
    <source>
        <strain evidence="1">WoOx3</strain>
    </source>
</reference>
<dbReference type="AlphaFoldDB" id="A0A9E9LXC8"/>
<dbReference type="InterPro" id="IPR055629">
    <property type="entry name" value="DUF7205"/>
</dbReference>
<dbReference type="RefSeq" id="WP_269308989.1">
    <property type="nucleotide sequence ID" value="NZ_CP098242.1"/>
</dbReference>
<organism evidence="1 2">
    <name type="scientific">Oxalobacter vibrioformis</name>
    <dbReference type="NCBI Taxonomy" id="933080"/>
    <lineage>
        <taxon>Bacteria</taxon>
        <taxon>Pseudomonadati</taxon>
        <taxon>Pseudomonadota</taxon>
        <taxon>Betaproteobacteria</taxon>
        <taxon>Burkholderiales</taxon>
        <taxon>Oxalobacteraceae</taxon>
        <taxon>Oxalobacter</taxon>
    </lineage>
</organism>
<evidence type="ECO:0000313" key="1">
    <source>
        <dbReference type="EMBL" id="WAW09986.1"/>
    </source>
</evidence>